<gene>
    <name evidence="2" type="ORF">GPM918_LOCUS18371</name>
    <name evidence="1" type="ORF">OVA965_LOCUS10972</name>
    <name evidence="4" type="ORF">SRO942_LOCUS18371</name>
    <name evidence="3" type="ORF">TMI583_LOCUS10968</name>
</gene>
<dbReference type="InterPro" id="IPR035992">
    <property type="entry name" value="Ricin_B-like_lectins"/>
</dbReference>
<reference evidence="2" key="1">
    <citation type="submission" date="2021-02" db="EMBL/GenBank/DDBJ databases">
        <authorList>
            <person name="Nowell W R."/>
        </authorList>
    </citation>
    <scope>NUCLEOTIDE SEQUENCE</scope>
</reference>
<dbReference type="EMBL" id="CAJNOQ010005293">
    <property type="protein sequence ID" value="CAF1093252.1"/>
    <property type="molecule type" value="Genomic_DNA"/>
</dbReference>
<dbReference type="EMBL" id="CAJOBA010004154">
    <property type="protein sequence ID" value="CAF3704541.1"/>
    <property type="molecule type" value="Genomic_DNA"/>
</dbReference>
<keyword evidence="5" id="KW-1185">Reference proteome</keyword>
<evidence type="ECO:0000313" key="2">
    <source>
        <dbReference type="EMBL" id="CAF1093252.1"/>
    </source>
</evidence>
<accession>A0A814NKB5</accession>
<dbReference type="AlphaFoldDB" id="A0A814NKB5"/>
<proteinExistence type="predicted"/>
<evidence type="ECO:0000313" key="5">
    <source>
        <dbReference type="Proteomes" id="UP000663829"/>
    </source>
</evidence>
<dbReference type="EMBL" id="CAJOBC010005294">
    <property type="protein sequence ID" value="CAF3858692.1"/>
    <property type="molecule type" value="Genomic_DNA"/>
</dbReference>
<dbReference type="Proteomes" id="UP000663829">
    <property type="component" value="Unassembled WGS sequence"/>
</dbReference>
<dbReference type="Proteomes" id="UP000682733">
    <property type="component" value="Unassembled WGS sequence"/>
</dbReference>
<comment type="caution">
    <text evidence="2">The sequence shown here is derived from an EMBL/GenBank/DDBJ whole genome shotgun (WGS) entry which is preliminary data.</text>
</comment>
<evidence type="ECO:0000313" key="1">
    <source>
        <dbReference type="EMBL" id="CAF0927635.1"/>
    </source>
</evidence>
<dbReference type="Proteomes" id="UP000677228">
    <property type="component" value="Unassembled WGS sequence"/>
</dbReference>
<evidence type="ECO:0000313" key="4">
    <source>
        <dbReference type="EMBL" id="CAF3858692.1"/>
    </source>
</evidence>
<organism evidence="2 5">
    <name type="scientific">Didymodactylos carnosus</name>
    <dbReference type="NCBI Taxonomy" id="1234261"/>
    <lineage>
        <taxon>Eukaryota</taxon>
        <taxon>Metazoa</taxon>
        <taxon>Spiralia</taxon>
        <taxon>Gnathifera</taxon>
        <taxon>Rotifera</taxon>
        <taxon>Eurotatoria</taxon>
        <taxon>Bdelloidea</taxon>
        <taxon>Philodinida</taxon>
        <taxon>Philodinidae</taxon>
        <taxon>Didymodactylos</taxon>
    </lineage>
</organism>
<dbReference type="SUPFAM" id="SSF50370">
    <property type="entry name" value="Ricin B-like lectins"/>
    <property type="match status" value="1"/>
</dbReference>
<protein>
    <submittedName>
        <fullName evidence="2">Uncharacterized protein</fullName>
    </submittedName>
</protein>
<evidence type="ECO:0000313" key="3">
    <source>
        <dbReference type="EMBL" id="CAF3704541.1"/>
    </source>
</evidence>
<dbReference type="Proteomes" id="UP000681722">
    <property type="component" value="Unassembled WGS sequence"/>
</dbReference>
<dbReference type="EMBL" id="CAJNOK010004152">
    <property type="protein sequence ID" value="CAF0927635.1"/>
    <property type="molecule type" value="Genomic_DNA"/>
</dbReference>
<dbReference type="Gene3D" id="2.80.10.50">
    <property type="match status" value="1"/>
</dbReference>
<sequence length="167" mass="19936">MIMSRSVNILSNLVDEIYYRLTNTWQQTTKSLAVYNNENQIIGMSITSENDEQQLWKIKQLNDNNNFTLSTKLNKANQVLTLISEFPYKLKLAPLEEQSPYQQWIFVLTNYPHEQQSAYRIKSRYLETIDKQFHLDLLNDSTAENSYRVAMRQQRHYSGQYWKLTNR</sequence>
<name>A0A814NKB5_9BILA</name>